<keyword evidence="9 11" id="KW-0131">Cell cycle</keyword>
<organism evidence="16 17">
    <name type="scientific">Candidatus Magasanikbacteria bacterium CG10_big_fil_rev_8_21_14_0_10_43_6</name>
    <dbReference type="NCBI Taxonomy" id="1974650"/>
    <lineage>
        <taxon>Bacteria</taxon>
        <taxon>Candidatus Magasanikiibacteriota</taxon>
    </lineage>
</organism>
<dbReference type="InterPro" id="IPR027304">
    <property type="entry name" value="Trigger_fact/SurA_dom_sf"/>
</dbReference>
<evidence type="ECO:0000256" key="10">
    <source>
        <dbReference type="ARBA" id="ARBA00029986"/>
    </source>
</evidence>
<gene>
    <name evidence="11 16" type="primary">tig</name>
    <name evidence="16" type="ORF">COU33_01275</name>
</gene>
<dbReference type="InterPro" id="IPR008881">
    <property type="entry name" value="Trigger_fac_ribosome-bd_bac"/>
</dbReference>
<evidence type="ECO:0000259" key="13">
    <source>
        <dbReference type="Pfam" id="PF00254"/>
    </source>
</evidence>
<dbReference type="GO" id="GO:0003755">
    <property type="term" value="F:peptidyl-prolyl cis-trans isomerase activity"/>
    <property type="evidence" value="ECO:0007669"/>
    <property type="project" value="UniProtKB-UniRule"/>
</dbReference>
<reference evidence="17" key="1">
    <citation type="submission" date="2017-09" db="EMBL/GenBank/DDBJ databases">
        <title>Depth-based differentiation of microbial function through sediment-hosted aquifers and enrichment of novel symbionts in the deep terrestrial subsurface.</title>
        <authorList>
            <person name="Probst A.J."/>
            <person name="Ladd B."/>
            <person name="Jarett J.K."/>
            <person name="Geller-Mcgrath D.E."/>
            <person name="Sieber C.M.K."/>
            <person name="Emerson J.B."/>
            <person name="Anantharaman K."/>
            <person name="Thomas B.C."/>
            <person name="Malmstrom R."/>
            <person name="Stieglmeier M."/>
            <person name="Klingl A."/>
            <person name="Woyke T."/>
            <person name="Ryan C.M."/>
            <person name="Banfield J.F."/>
        </authorList>
    </citation>
    <scope>NUCLEOTIDE SEQUENCE [LARGE SCALE GENOMIC DNA]</scope>
</reference>
<evidence type="ECO:0000256" key="7">
    <source>
        <dbReference type="ARBA" id="ARBA00023186"/>
    </source>
</evidence>
<comment type="function">
    <text evidence="11">Involved in protein export. Acts as a chaperone by maintaining the newly synthesized protein in an open conformation. Functions as a peptidyl-prolyl cis-trans isomerase.</text>
</comment>
<dbReference type="Proteomes" id="UP000229362">
    <property type="component" value="Unassembled WGS sequence"/>
</dbReference>
<dbReference type="Pfam" id="PF00254">
    <property type="entry name" value="FKBP_C"/>
    <property type="match status" value="1"/>
</dbReference>
<dbReference type="InterPro" id="IPR001179">
    <property type="entry name" value="PPIase_FKBP_dom"/>
</dbReference>
<keyword evidence="11" id="KW-0963">Cytoplasm</keyword>
<comment type="domain">
    <text evidence="11">Consists of 3 domains; the N-terminus binds the ribosome, the middle domain has PPIase activity, while the C-terminus has intrinsic chaperone activity on its own.</text>
</comment>
<comment type="similarity">
    <text evidence="2 11">Belongs to the FKBP-type PPIase family. Tig subfamily.</text>
</comment>
<name>A0A2M6W1X8_9BACT</name>
<feature type="coiled-coil region" evidence="12">
    <location>
        <begin position="363"/>
        <end position="411"/>
    </location>
</feature>
<dbReference type="GO" id="GO:0043022">
    <property type="term" value="F:ribosome binding"/>
    <property type="evidence" value="ECO:0007669"/>
    <property type="project" value="TreeGrafter"/>
</dbReference>
<evidence type="ECO:0000259" key="15">
    <source>
        <dbReference type="Pfam" id="PF05698"/>
    </source>
</evidence>
<dbReference type="PANTHER" id="PTHR30560:SF3">
    <property type="entry name" value="TRIGGER FACTOR-LIKE PROTEIN TIG, CHLOROPLASTIC"/>
    <property type="match status" value="1"/>
</dbReference>
<dbReference type="GO" id="GO:0043335">
    <property type="term" value="P:protein unfolding"/>
    <property type="evidence" value="ECO:0007669"/>
    <property type="project" value="TreeGrafter"/>
</dbReference>
<proteinExistence type="inferred from homology"/>
<evidence type="ECO:0000256" key="5">
    <source>
        <dbReference type="ARBA" id="ARBA00022618"/>
    </source>
</evidence>
<feature type="domain" description="Trigger factor ribosome-binding bacterial" evidence="14">
    <location>
        <begin position="15"/>
        <end position="159"/>
    </location>
</feature>
<dbReference type="GO" id="GO:0015031">
    <property type="term" value="P:protein transport"/>
    <property type="evidence" value="ECO:0007669"/>
    <property type="project" value="UniProtKB-UniRule"/>
</dbReference>
<dbReference type="GO" id="GO:0044183">
    <property type="term" value="F:protein folding chaperone"/>
    <property type="evidence" value="ECO:0007669"/>
    <property type="project" value="TreeGrafter"/>
</dbReference>
<evidence type="ECO:0000256" key="11">
    <source>
        <dbReference type="HAMAP-Rule" id="MF_00303"/>
    </source>
</evidence>
<dbReference type="InterPro" id="IPR036611">
    <property type="entry name" value="Trigger_fac_ribosome-bd_sf"/>
</dbReference>
<dbReference type="InterPro" id="IPR008880">
    <property type="entry name" value="Trigger_fac_C"/>
</dbReference>
<evidence type="ECO:0000256" key="4">
    <source>
        <dbReference type="ARBA" id="ARBA00016902"/>
    </source>
</evidence>
<dbReference type="Pfam" id="PF05698">
    <property type="entry name" value="Trigger_C"/>
    <property type="match status" value="1"/>
</dbReference>
<dbReference type="GO" id="GO:0051301">
    <property type="term" value="P:cell division"/>
    <property type="evidence" value="ECO:0007669"/>
    <property type="project" value="UniProtKB-KW"/>
</dbReference>
<protein>
    <recommendedName>
        <fullName evidence="4 11">Trigger factor</fullName>
        <shortName evidence="11">TF</shortName>
        <ecNumber evidence="3 11">5.2.1.8</ecNumber>
    </recommendedName>
    <alternativeName>
        <fullName evidence="10 11">PPIase</fullName>
    </alternativeName>
</protein>
<sequence length="456" mass="51671">MSYSTALNSPIFKSMSHTIKNIPNSEIEITITVTPKTYQPHLEAAAKRISTRMAVKGFRKGNVPYDMMKKEVGEMALLQEALQSIVQATYVEAIQKEDLEIVGTPQIDLVKNAPGNDIVYKATVALLPKVTLADASKLTVKRKDITIEDAKVSETIEALRGMHAQEIVKEGPATGTDKLVIDMDMTVDKVAVEGGQAKDYQVYLSEDHYIPGFNKEVEGLKKGDTKKFSLEFPKTHYQKHLAGKTADFAVTVKEVFTRELPELNDEFAKKLGQKDLKALTDIITSNLENEAKQKTNQQYEIDILDAMIEKTTFEDIPEVLINSERQKMFYELQRDLERNGVSVEQYMQDIKQTQEELYEGFRNQALKRAKAALISRQVALEKEIHVTDEEVDNEIELMKQAYEHNKEAQDNLKKPEVRDSIATVLQNKKVVAWLKEQVAGDTNSKKEKTEKKDTKK</sequence>
<dbReference type="Pfam" id="PF05697">
    <property type="entry name" value="Trigger_N"/>
    <property type="match status" value="1"/>
</dbReference>
<dbReference type="AlphaFoldDB" id="A0A2M6W1X8"/>
<dbReference type="InterPro" id="IPR037041">
    <property type="entry name" value="Trigger_fac_C_sf"/>
</dbReference>
<evidence type="ECO:0000256" key="2">
    <source>
        <dbReference type="ARBA" id="ARBA00005464"/>
    </source>
</evidence>
<accession>A0A2M6W1X8</accession>
<dbReference type="Gene3D" id="3.30.70.1050">
    <property type="entry name" value="Trigger factor ribosome-binding domain"/>
    <property type="match status" value="1"/>
</dbReference>
<dbReference type="EMBL" id="PFBZ01000056">
    <property type="protein sequence ID" value="PIT86781.1"/>
    <property type="molecule type" value="Genomic_DNA"/>
</dbReference>
<dbReference type="SUPFAM" id="SSF102735">
    <property type="entry name" value="Trigger factor ribosome-binding domain"/>
    <property type="match status" value="1"/>
</dbReference>
<evidence type="ECO:0000256" key="9">
    <source>
        <dbReference type="ARBA" id="ARBA00023306"/>
    </source>
</evidence>
<keyword evidence="12" id="KW-0175">Coiled coil</keyword>
<dbReference type="PIRSF" id="PIRSF003095">
    <property type="entry name" value="Trigger_factor"/>
    <property type="match status" value="1"/>
</dbReference>
<dbReference type="InterPro" id="IPR046357">
    <property type="entry name" value="PPIase_dom_sf"/>
</dbReference>
<dbReference type="GO" id="GO:0005737">
    <property type="term" value="C:cytoplasm"/>
    <property type="evidence" value="ECO:0007669"/>
    <property type="project" value="UniProtKB-SubCell"/>
</dbReference>
<feature type="domain" description="Trigger factor C-terminal" evidence="15">
    <location>
        <begin position="276"/>
        <end position="436"/>
    </location>
</feature>
<evidence type="ECO:0000313" key="16">
    <source>
        <dbReference type="EMBL" id="PIT86781.1"/>
    </source>
</evidence>
<evidence type="ECO:0000313" key="17">
    <source>
        <dbReference type="Proteomes" id="UP000229362"/>
    </source>
</evidence>
<evidence type="ECO:0000256" key="6">
    <source>
        <dbReference type="ARBA" id="ARBA00023110"/>
    </source>
</evidence>
<keyword evidence="8 11" id="KW-0413">Isomerase</keyword>
<evidence type="ECO:0000256" key="3">
    <source>
        <dbReference type="ARBA" id="ARBA00013194"/>
    </source>
</evidence>
<evidence type="ECO:0000259" key="14">
    <source>
        <dbReference type="Pfam" id="PF05697"/>
    </source>
</evidence>
<feature type="domain" description="PPIase FKBP-type" evidence="13">
    <location>
        <begin position="173"/>
        <end position="252"/>
    </location>
</feature>
<dbReference type="Gene3D" id="1.10.3120.10">
    <property type="entry name" value="Trigger factor, C-terminal domain"/>
    <property type="match status" value="1"/>
</dbReference>
<dbReference type="PANTHER" id="PTHR30560">
    <property type="entry name" value="TRIGGER FACTOR CHAPERONE AND PEPTIDYL-PROLYL CIS/TRANS ISOMERASE"/>
    <property type="match status" value="1"/>
</dbReference>
<dbReference type="SUPFAM" id="SSF109998">
    <property type="entry name" value="Triger factor/SurA peptide-binding domain-like"/>
    <property type="match status" value="1"/>
</dbReference>
<keyword evidence="7 11" id="KW-0143">Chaperone</keyword>
<comment type="catalytic activity">
    <reaction evidence="1 11">
        <text>[protein]-peptidylproline (omega=180) = [protein]-peptidylproline (omega=0)</text>
        <dbReference type="Rhea" id="RHEA:16237"/>
        <dbReference type="Rhea" id="RHEA-COMP:10747"/>
        <dbReference type="Rhea" id="RHEA-COMP:10748"/>
        <dbReference type="ChEBI" id="CHEBI:83833"/>
        <dbReference type="ChEBI" id="CHEBI:83834"/>
        <dbReference type="EC" id="5.2.1.8"/>
    </reaction>
</comment>
<evidence type="ECO:0000256" key="8">
    <source>
        <dbReference type="ARBA" id="ARBA00023235"/>
    </source>
</evidence>
<keyword evidence="6 11" id="KW-0697">Rotamase</keyword>
<keyword evidence="5 11" id="KW-0132">Cell division</keyword>
<evidence type="ECO:0000256" key="1">
    <source>
        <dbReference type="ARBA" id="ARBA00000971"/>
    </source>
</evidence>
<dbReference type="HAMAP" id="MF_00303">
    <property type="entry name" value="Trigger_factor_Tig"/>
    <property type="match status" value="1"/>
</dbReference>
<dbReference type="InterPro" id="IPR005215">
    <property type="entry name" value="Trig_fac"/>
</dbReference>
<dbReference type="NCBIfam" id="TIGR00115">
    <property type="entry name" value="tig"/>
    <property type="match status" value="1"/>
</dbReference>
<dbReference type="FunFam" id="3.10.50.40:FF:000001">
    <property type="entry name" value="Trigger factor"/>
    <property type="match status" value="1"/>
</dbReference>
<dbReference type="SUPFAM" id="SSF54534">
    <property type="entry name" value="FKBP-like"/>
    <property type="match status" value="1"/>
</dbReference>
<comment type="caution">
    <text evidence="16">The sequence shown here is derived from an EMBL/GenBank/DDBJ whole genome shotgun (WGS) entry which is preliminary data.</text>
</comment>
<dbReference type="GO" id="GO:0051083">
    <property type="term" value="P:'de novo' cotranslational protein folding"/>
    <property type="evidence" value="ECO:0007669"/>
    <property type="project" value="TreeGrafter"/>
</dbReference>
<dbReference type="Gene3D" id="3.10.50.40">
    <property type="match status" value="1"/>
</dbReference>
<evidence type="ECO:0000256" key="12">
    <source>
        <dbReference type="SAM" id="Coils"/>
    </source>
</evidence>
<comment type="subcellular location">
    <subcellularLocation>
        <location evidence="11">Cytoplasm</location>
    </subcellularLocation>
    <text evidence="11">About half TF is bound to the ribosome near the polypeptide exit tunnel while the other half is free in the cytoplasm.</text>
</comment>
<dbReference type="EC" id="5.2.1.8" evidence="3 11"/>